<comment type="similarity">
    <text evidence="7">Belongs to the glycosyltransferase 87 family.</text>
</comment>
<evidence type="ECO:0000313" key="10">
    <source>
        <dbReference type="Proteomes" id="UP000031623"/>
    </source>
</evidence>
<keyword evidence="3" id="KW-0808">Transferase</keyword>
<keyword evidence="2" id="KW-1003">Cell membrane</keyword>
<dbReference type="EMBL" id="AP014633">
    <property type="protein sequence ID" value="BAP55028.1"/>
    <property type="molecule type" value="Genomic_DNA"/>
</dbReference>
<feature type="transmembrane region" description="Helical" evidence="8">
    <location>
        <begin position="377"/>
        <end position="410"/>
    </location>
</feature>
<evidence type="ECO:0000256" key="2">
    <source>
        <dbReference type="ARBA" id="ARBA00022475"/>
    </source>
</evidence>
<evidence type="ECO:0000256" key="1">
    <source>
        <dbReference type="ARBA" id="ARBA00004651"/>
    </source>
</evidence>
<evidence type="ECO:0000256" key="4">
    <source>
        <dbReference type="ARBA" id="ARBA00022692"/>
    </source>
</evidence>
<accession>A0A090ABL7</accession>
<organism evidence="9 10">
    <name type="scientific">Thioploca ingrica</name>
    <dbReference type="NCBI Taxonomy" id="40754"/>
    <lineage>
        <taxon>Bacteria</taxon>
        <taxon>Pseudomonadati</taxon>
        <taxon>Pseudomonadota</taxon>
        <taxon>Gammaproteobacteria</taxon>
        <taxon>Thiotrichales</taxon>
        <taxon>Thiotrichaceae</taxon>
        <taxon>Thioploca</taxon>
    </lineage>
</organism>
<evidence type="ECO:0000256" key="3">
    <source>
        <dbReference type="ARBA" id="ARBA00022679"/>
    </source>
</evidence>
<keyword evidence="5 8" id="KW-1133">Transmembrane helix</keyword>
<feature type="transmembrane region" description="Helical" evidence="8">
    <location>
        <begin position="280"/>
        <end position="300"/>
    </location>
</feature>
<feature type="transmembrane region" description="Helical" evidence="8">
    <location>
        <begin position="219"/>
        <end position="238"/>
    </location>
</feature>
<gene>
    <name evidence="9" type="ORF">THII_0731</name>
</gene>
<dbReference type="GO" id="GO:0005886">
    <property type="term" value="C:plasma membrane"/>
    <property type="evidence" value="ECO:0007669"/>
    <property type="project" value="UniProtKB-SubCell"/>
</dbReference>
<name>A0A090ABL7_9GAMM</name>
<evidence type="ECO:0000256" key="7">
    <source>
        <dbReference type="ARBA" id="ARBA00024033"/>
    </source>
</evidence>
<feature type="transmembrane region" description="Helical" evidence="8">
    <location>
        <begin position="186"/>
        <end position="212"/>
    </location>
</feature>
<dbReference type="InterPro" id="IPR018584">
    <property type="entry name" value="GT87"/>
</dbReference>
<dbReference type="OrthoDB" id="9901397at2"/>
<keyword evidence="10" id="KW-1185">Reference proteome</keyword>
<dbReference type="HOGENOM" id="CLU_643936_0_0_6"/>
<feature type="transmembrane region" description="Helical" evidence="8">
    <location>
        <begin position="345"/>
        <end position="365"/>
    </location>
</feature>
<dbReference type="KEGG" id="tig:THII_0731"/>
<feature type="transmembrane region" description="Helical" evidence="8">
    <location>
        <begin position="110"/>
        <end position="131"/>
    </location>
</feature>
<reference evidence="9 10" key="1">
    <citation type="journal article" date="2014" name="ISME J.">
        <title>Ecophysiology of Thioploca ingrica as revealed by the complete genome sequence supplemented with proteomic evidence.</title>
        <authorList>
            <person name="Kojima H."/>
            <person name="Ogura Y."/>
            <person name="Yamamoto N."/>
            <person name="Togashi T."/>
            <person name="Mori H."/>
            <person name="Watanabe T."/>
            <person name="Nemoto F."/>
            <person name="Kurokawa K."/>
            <person name="Hayashi T."/>
            <person name="Fukui M."/>
        </authorList>
    </citation>
    <scope>NUCLEOTIDE SEQUENCE [LARGE SCALE GENOMIC DNA]</scope>
</reference>
<sequence>MLTAKWKNLIGILFLVLGMAYAISPFFKEVTIERHGDARYLYINGVCWFSGKCPYHTDIYKEVWKERMKNESSRKELGGKDGGAAAPLYPPSLAIYTMPSIFFAWDTAKYYYDIMSVICLLTMMFFLTRLIKDLPEVRANVGKIGLVMGLGCLISAIPATIFVGQLSLVALAGALGAFYFSEHKRFFIAGLFVVLASIKPHLTLPFVIYLFIQQKNWRLFGWSSLLVGTTFLGILIMGGDLNPLPEIMVNYQTYTHYKADVSSKLPGLTYLTTSLGIDRAILILLGLVIMTLLAFWFRKINTMSHHQNLSKTEENRMKEQGILEMAFIFTLTALFMPLHGYDYSIFFPVVVLLVVVRWNLAMWLIPGIASVARPGNLVAILHVMGIPVSGILLASLGVIYLTLTIAIIIWKLRKEALEISPQVIFT</sequence>
<protein>
    <submittedName>
        <fullName evidence="9">Uncharacterized protein</fullName>
    </submittedName>
</protein>
<dbReference type="AlphaFoldDB" id="A0A090ABL7"/>
<dbReference type="STRING" id="40754.THII_0731"/>
<keyword evidence="4 8" id="KW-0812">Transmembrane</keyword>
<evidence type="ECO:0000313" key="9">
    <source>
        <dbReference type="EMBL" id="BAP55028.1"/>
    </source>
</evidence>
<comment type="subcellular location">
    <subcellularLocation>
        <location evidence="1">Cell membrane</location>
        <topology evidence="1">Multi-pass membrane protein</topology>
    </subcellularLocation>
</comment>
<evidence type="ECO:0000256" key="6">
    <source>
        <dbReference type="ARBA" id="ARBA00023136"/>
    </source>
</evidence>
<feature type="transmembrane region" description="Helical" evidence="8">
    <location>
        <begin position="152"/>
        <end position="180"/>
    </location>
</feature>
<dbReference type="GO" id="GO:0016758">
    <property type="term" value="F:hexosyltransferase activity"/>
    <property type="evidence" value="ECO:0007669"/>
    <property type="project" value="InterPro"/>
</dbReference>
<keyword evidence="6 8" id="KW-0472">Membrane</keyword>
<evidence type="ECO:0000256" key="5">
    <source>
        <dbReference type="ARBA" id="ARBA00022989"/>
    </source>
</evidence>
<proteinExistence type="inferred from homology"/>
<feature type="transmembrane region" description="Helical" evidence="8">
    <location>
        <begin position="321"/>
        <end position="339"/>
    </location>
</feature>
<evidence type="ECO:0000256" key="8">
    <source>
        <dbReference type="SAM" id="Phobius"/>
    </source>
</evidence>
<dbReference type="Pfam" id="PF09594">
    <property type="entry name" value="GT87"/>
    <property type="match status" value="1"/>
</dbReference>
<dbReference type="Proteomes" id="UP000031623">
    <property type="component" value="Chromosome"/>
</dbReference>